<dbReference type="HOGENOM" id="CLU_1350828_0_0_1"/>
<feature type="compositionally biased region" description="Basic residues" evidence="1">
    <location>
        <begin position="113"/>
        <end position="123"/>
    </location>
</feature>
<keyword evidence="3" id="KW-1185">Reference proteome</keyword>
<name>A0A0E0PM45_ORYRU</name>
<dbReference type="Gramene" id="ORUFI05G16580.1">
    <property type="protein sequence ID" value="ORUFI05G16580.1"/>
    <property type="gene ID" value="ORUFI05G16580"/>
</dbReference>
<protein>
    <submittedName>
        <fullName evidence="2">Uncharacterized protein</fullName>
    </submittedName>
</protein>
<dbReference type="AlphaFoldDB" id="A0A0E0PM45"/>
<organism evidence="2 3">
    <name type="scientific">Oryza rufipogon</name>
    <name type="common">Brownbeard rice</name>
    <name type="synonym">Asian wild rice</name>
    <dbReference type="NCBI Taxonomy" id="4529"/>
    <lineage>
        <taxon>Eukaryota</taxon>
        <taxon>Viridiplantae</taxon>
        <taxon>Streptophyta</taxon>
        <taxon>Embryophyta</taxon>
        <taxon>Tracheophyta</taxon>
        <taxon>Spermatophyta</taxon>
        <taxon>Magnoliopsida</taxon>
        <taxon>Liliopsida</taxon>
        <taxon>Poales</taxon>
        <taxon>Poaceae</taxon>
        <taxon>BOP clade</taxon>
        <taxon>Oryzoideae</taxon>
        <taxon>Oryzeae</taxon>
        <taxon>Oryzinae</taxon>
        <taxon>Oryza</taxon>
    </lineage>
</organism>
<proteinExistence type="predicted"/>
<feature type="region of interest" description="Disordered" evidence="1">
    <location>
        <begin position="1"/>
        <end position="123"/>
    </location>
</feature>
<sequence length="203" mass="20728">MPERGCGRRAGAGAGEAAASAGERGCGGGGGELAADEAGSGVSGASGRWRDDGGGHAGRRRRAGTARPMMCGGTARTSKADGRWGARRRDGRSKQGQRFHPFRGRMAASGWRRTARPCPSRRARGPVLEHRGYFAAAASQQACTRWPAPLLASGKTVSAGPRAASAPADSAISGAGLETPPPRRVSVERSGLVHATRCSAISA</sequence>
<dbReference type="EnsemblPlants" id="ORUFI05G16580.1">
    <property type="protein sequence ID" value="ORUFI05G16580.1"/>
    <property type="gene ID" value="ORUFI05G16580"/>
</dbReference>
<reference evidence="2" key="2">
    <citation type="submission" date="2015-06" db="UniProtKB">
        <authorList>
            <consortium name="EnsemblPlants"/>
        </authorList>
    </citation>
    <scope>IDENTIFICATION</scope>
</reference>
<feature type="compositionally biased region" description="Basic and acidic residues" evidence="1">
    <location>
        <begin position="78"/>
        <end position="88"/>
    </location>
</feature>
<accession>A0A0E0PM45</accession>
<feature type="region of interest" description="Disordered" evidence="1">
    <location>
        <begin position="155"/>
        <end position="190"/>
    </location>
</feature>
<evidence type="ECO:0000256" key="1">
    <source>
        <dbReference type="SAM" id="MobiDB-lite"/>
    </source>
</evidence>
<feature type="compositionally biased region" description="Basic residues" evidence="1">
    <location>
        <begin position="89"/>
        <end position="103"/>
    </location>
</feature>
<evidence type="ECO:0000313" key="2">
    <source>
        <dbReference type="EnsemblPlants" id="ORUFI05G16580.1"/>
    </source>
</evidence>
<reference evidence="3" key="1">
    <citation type="submission" date="2013-06" db="EMBL/GenBank/DDBJ databases">
        <authorList>
            <person name="Zhao Q."/>
        </authorList>
    </citation>
    <scope>NUCLEOTIDE SEQUENCE</scope>
    <source>
        <strain evidence="3">cv. W1943</strain>
    </source>
</reference>
<evidence type="ECO:0000313" key="3">
    <source>
        <dbReference type="Proteomes" id="UP000008022"/>
    </source>
</evidence>
<dbReference type="Proteomes" id="UP000008022">
    <property type="component" value="Unassembled WGS sequence"/>
</dbReference>